<organism evidence="10 11">
    <name type="scientific">Dinoponera quadriceps</name>
    <name type="common">South American ant</name>
    <dbReference type="NCBI Taxonomy" id="609295"/>
    <lineage>
        <taxon>Eukaryota</taxon>
        <taxon>Metazoa</taxon>
        <taxon>Ecdysozoa</taxon>
        <taxon>Arthropoda</taxon>
        <taxon>Hexapoda</taxon>
        <taxon>Insecta</taxon>
        <taxon>Pterygota</taxon>
        <taxon>Neoptera</taxon>
        <taxon>Endopterygota</taxon>
        <taxon>Hymenoptera</taxon>
        <taxon>Apocrita</taxon>
        <taxon>Aculeata</taxon>
        <taxon>Formicoidea</taxon>
        <taxon>Formicidae</taxon>
        <taxon>Ponerinae</taxon>
        <taxon>Ponerini</taxon>
        <taxon>Dinoponera</taxon>
    </lineage>
</organism>
<dbReference type="KEGG" id="dqu:106751341"/>
<keyword evidence="6" id="KW-1133">Transmembrane helix</keyword>
<dbReference type="RefSeq" id="XP_014487708.1">
    <property type="nucleotide sequence ID" value="XM_014632222.1"/>
</dbReference>
<evidence type="ECO:0000256" key="4">
    <source>
        <dbReference type="ARBA" id="ARBA00022692"/>
    </source>
</evidence>
<dbReference type="GO" id="GO:0004984">
    <property type="term" value="F:olfactory receptor activity"/>
    <property type="evidence" value="ECO:0007669"/>
    <property type="project" value="InterPro"/>
</dbReference>
<sequence length="83" mass="9573">MCLYCAVGEILVTQSEKIHRFTYEYAWYTIEPKAAKNLLLIMFRSSKPLHITAGKTFPMTMATLCNEELQQPVYPKSIITNLE</sequence>
<dbReference type="PANTHER" id="PTHR21137:SF35">
    <property type="entry name" value="ODORANT RECEPTOR 19A-RELATED"/>
    <property type="match status" value="1"/>
</dbReference>
<comment type="subcellular location">
    <subcellularLocation>
        <location evidence="1">Cell membrane</location>
        <topology evidence="1">Multi-pass membrane protein</topology>
    </subcellularLocation>
</comment>
<evidence type="ECO:0000256" key="7">
    <source>
        <dbReference type="ARBA" id="ARBA00023136"/>
    </source>
</evidence>
<keyword evidence="10" id="KW-1185">Reference proteome</keyword>
<evidence type="ECO:0000256" key="1">
    <source>
        <dbReference type="ARBA" id="ARBA00004651"/>
    </source>
</evidence>
<evidence type="ECO:0000256" key="9">
    <source>
        <dbReference type="ARBA" id="ARBA00023224"/>
    </source>
</evidence>
<evidence type="ECO:0000313" key="11">
    <source>
        <dbReference type="RefSeq" id="XP_014487708.1"/>
    </source>
</evidence>
<dbReference type="GO" id="GO:0005549">
    <property type="term" value="F:odorant binding"/>
    <property type="evidence" value="ECO:0007669"/>
    <property type="project" value="InterPro"/>
</dbReference>
<dbReference type="GO" id="GO:0007165">
    <property type="term" value="P:signal transduction"/>
    <property type="evidence" value="ECO:0007669"/>
    <property type="project" value="UniProtKB-KW"/>
</dbReference>
<dbReference type="AlphaFoldDB" id="A0A6P3YBG5"/>
<evidence type="ECO:0000256" key="5">
    <source>
        <dbReference type="ARBA" id="ARBA00022725"/>
    </source>
</evidence>
<keyword evidence="9" id="KW-0807">Transducer</keyword>
<accession>A0A6P3YBG5</accession>
<dbReference type="Pfam" id="PF02949">
    <property type="entry name" value="7tm_6"/>
    <property type="match status" value="1"/>
</dbReference>
<dbReference type="GeneID" id="106751341"/>
<evidence type="ECO:0000256" key="3">
    <source>
        <dbReference type="ARBA" id="ARBA00022606"/>
    </source>
</evidence>
<dbReference type="OrthoDB" id="6765072at2759"/>
<keyword evidence="5" id="KW-0552">Olfaction</keyword>
<name>A0A6P3YBG5_DINQU</name>
<gene>
    <name evidence="11" type="primary">LOC106751341</name>
</gene>
<dbReference type="InterPro" id="IPR004117">
    <property type="entry name" value="7tm6_olfct_rcpt"/>
</dbReference>
<evidence type="ECO:0000313" key="10">
    <source>
        <dbReference type="Proteomes" id="UP000515204"/>
    </source>
</evidence>
<keyword evidence="8" id="KW-0675">Receptor</keyword>
<evidence type="ECO:0000256" key="2">
    <source>
        <dbReference type="ARBA" id="ARBA00022475"/>
    </source>
</evidence>
<keyword evidence="2" id="KW-1003">Cell membrane</keyword>
<keyword evidence="7" id="KW-0472">Membrane</keyword>
<proteinExistence type="predicted"/>
<keyword evidence="3" id="KW-0716">Sensory transduction</keyword>
<keyword evidence="4" id="KW-0812">Transmembrane</keyword>
<protein>
    <submittedName>
        <fullName evidence="11">Uncharacterized protein LOC106751341</fullName>
    </submittedName>
</protein>
<evidence type="ECO:0000256" key="8">
    <source>
        <dbReference type="ARBA" id="ARBA00023170"/>
    </source>
</evidence>
<dbReference type="Proteomes" id="UP000515204">
    <property type="component" value="Unplaced"/>
</dbReference>
<dbReference type="PANTHER" id="PTHR21137">
    <property type="entry name" value="ODORANT RECEPTOR"/>
    <property type="match status" value="1"/>
</dbReference>
<evidence type="ECO:0000256" key="6">
    <source>
        <dbReference type="ARBA" id="ARBA00022989"/>
    </source>
</evidence>
<dbReference type="GO" id="GO:0005886">
    <property type="term" value="C:plasma membrane"/>
    <property type="evidence" value="ECO:0007669"/>
    <property type="project" value="UniProtKB-SubCell"/>
</dbReference>
<reference evidence="11" key="1">
    <citation type="submission" date="2025-08" db="UniProtKB">
        <authorList>
            <consortium name="RefSeq"/>
        </authorList>
    </citation>
    <scope>IDENTIFICATION</scope>
</reference>